<dbReference type="Pfam" id="PF14541">
    <property type="entry name" value="TAXi_C"/>
    <property type="match status" value="1"/>
</dbReference>
<dbReference type="AlphaFoldDB" id="A0A7I8JME3"/>
<dbReference type="InterPro" id="IPR032799">
    <property type="entry name" value="TAXi_C"/>
</dbReference>
<dbReference type="Pfam" id="PF14543">
    <property type="entry name" value="TAXi_N"/>
    <property type="match status" value="1"/>
</dbReference>
<dbReference type="InterPro" id="IPR032861">
    <property type="entry name" value="TAXi_N"/>
</dbReference>
<dbReference type="Proteomes" id="UP001189122">
    <property type="component" value="Unassembled WGS sequence"/>
</dbReference>
<feature type="domain" description="Peptidase A1" evidence="4">
    <location>
        <begin position="1"/>
        <end position="325"/>
    </location>
</feature>
<sequence>MPTLLRLLRAAGAPLRPLALLLPPPRLLRRSPLRPRLLPGSPRPCRGAEAGASAGACPYFYWYGDRSNTTGDLALETFTVNLTAAGEGHRVEDVIFGCGHWNKGLFHGAAGLLGLGRGPLSFFSQLRSLYGGVFSYCLVDRNSDLSVSSKLLFGEDRRLMAHPELNFTAFAAGKEKPADTFYYVRIQGVKVGGRLLDIPPARGSRHLDAGTTLTYFPEPAYSVVRKAFLSQVKGYPVVEGFPVLSPCFNVSGAGKVDLPEFTVVFADGTVWNFPQSNYFITLEQGEVACLAVLATPGTSPSILGNYLQQNFHVVYDADRSRLGFAPARCAEV</sequence>
<dbReference type="PANTHER" id="PTHR47967">
    <property type="entry name" value="OS07G0603500 PROTEIN-RELATED"/>
    <property type="match status" value="1"/>
</dbReference>
<dbReference type="InterPro" id="IPR021109">
    <property type="entry name" value="Peptidase_aspartic_dom_sf"/>
</dbReference>
<name>A0A7I8JME3_SPIIN</name>
<proteinExistence type="inferred from homology"/>
<keyword evidence="2" id="KW-0645">Protease</keyword>
<dbReference type="InterPro" id="IPR051708">
    <property type="entry name" value="Plant_Aspart_Prot_A1"/>
</dbReference>
<dbReference type="PROSITE" id="PS51767">
    <property type="entry name" value="PEPTIDASE_A1"/>
    <property type="match status" value="1"/>
</dbReference>
<evidence type="ECO:0000313" key="6">
    <source>
        <dbReference type="Proteomes" id="UP001189122"/>
    </source>
</evidence>
<dbReference type="InterPro" id="IPR033121">
    <property type="entry name" value="PEPTIDASE_A1"/>
</dbReference>
<accession>A0A7I8JME3</accession>
<dbReference type="EMBL" id="LR743602">
    <property type="protein sequence ID" value="CAA2632038.1"/>
    <property type="molecule type" value="Genomic_DNA"/>
</dbReference>
<gene>
    <name evidence="5" type="ORF">SI7747_15017678</name>
</gene>
<dbReference type="Gene3D" id="2.40.70.10">
    <property type="entry name" value="Acid Proteases"/>
    <property type="match status" value="2"/>
</dbReference>
<dbReference type="SUPFAM" id="SSF50630">
    <property type="entry name" value="Acid proteases"/>
    <property type="match status" value="1"/>
</dbReference>
<keyword evidence="3" id="KW-0378">Hydrolase</keyword>
<dbReference type="FunFam" id="2.40.70.10:FF:000034">
    <property type="entry name" value="Aspartyl protease family protein"/>
    <property type="match status" value="1"/>
</dbReference>
<evidence type="ECO:0000259" key="4">
    <source>
        <dbReference type="PROSITE" id="PS51767"/>
    </source>
</evidence>
<dbReference type="EMBL" id="CACRZD030000015">
    <property type="protein sequence ID" value="CAA6671270.1"/>
    <property type="molecule type" value="Genomic_DNA"/>
</dbReference>
<evidence type="ECO:0000256" key="1">
    <source>
        <dbReference type="ARBA" id="ARBA00007447"/>
    </source>
</evidence>
<evidence type="ECO:0000256" key="3">
    <source>
        <dbReference type="ARBA" id="ARBA00022801"/>
    </source>
</evidence>
<keyword evidence="6" id="KW-1185">Reference proteome</keyword>
<dbReference type="GO" id="GO:0006508">
    <property type="term" value="P:proteolysis"/>
    <property type="evidence" value="ECO:0007669"/>
    <property type="project" value="UniProtKB-KW"/>
</dbReference>
<evidence type="ECO:0000313" key="5">
    <source>
        <dbReference type="EMBL" id="CAA2632038.1"/>
    </source>
</evidence>
<evidence type="ECO:0000256" key="2">
    <source>
        <dbReference type="ARBA" id="ARBA00022670"/>
    </source>
</evidence>
<reference evidence="5 6" key="1">
    <citation type="submission" date="2019-12" db="EMBL/GenBank/DDBJ databases">
        <authorList>
            <person name="Scholz U."/>
            <person name="Mascher M."/>
            <person name="Fiebig A."/>
        </authorList>
    </citation>
    <scope>NUCLEOTIDE SEQUENCE</scope>
</reference>
<protein>
    <recommendedName>
        <fullName evidence="4">Peptidase A1 domain-containing protein</fullName>
    </recommendedName>
</protein>
<dbReference type="PANTHER" id="PTHR47967:SF28">
    <property type="entry name" value="ASPARTYL PROTEASE FAMILY PROTEIN 2-LIKE"/>
    <property type="match status" value="1"/>
</dbReference>
<comment type="similarity">
    <text evidence="1">Belongs to the peptidase A1 family.</text>
</comment>
<organism evidence="5">
    <name type="scientific">Spirodela intermedia</name>
    <name type="common">Intermediate duckweed</name>
    <dbReference type="NCBI Taxonomy" id="51605"/>
    <lineage>
        <taxon>Eukaryota</taxon>
        <taxon>Viridiplantae</taxon>
        <taxon>Streptophyta</taxon>
        <taxon>Embryophyta</taxon>
        <taxon>Tracheophyta</taxon>
        <taxon>Spermatophyta</taxon>
        <taxon>Magnoliopsida</taxon>
        <taxon>Liliopsida</taxon>
        <taxon>Araceae</taxon>
        <taxon>Lemnoideae</taxon>
        <taxon>Spirodela</taxon>
    </lineage>
</organism>
<dbReference type="GO" id="GO:0008233">
    <property type="term" value="F:peptidase activity"/>
    <property type="evidence" value="ECO:0007669"/>
    <property type="project" value="UniProtKB-KW"/>
</dbReference>